<dbReference type="InterPro" id="IPR000994">
    <property type="entry name" value="Pept_M24"/>
</dbReference>
<dbReference type="InterPro" id="IPR050659">
    <property type="entry name" value="Peptidase_M24B"/>
</dbReference>
<feature type="domain" description="Creatinase N-terminal" evidence="5">
    <location>
        <begin position="4"/>
        <end position="138"/>
    </location>
</feature>
<comment type="cofactor">
    <cofactor evidence="1">
        <name>Mn(2+)</name>
        <dbReference type="ChEBI" id="CHEBI:29035"/>
    </cofactor>
</comment>
<sequence>MQERLENFLKKLKEQSIDSAFITSKANVYYLSNYYTEPHERIVGIYLSENFDPVFLLPKMEESDARNAGWKYTILSYYDHENPWKLLIDYLNKQSHQPQSVALEQDHITMERYQAIQNILPEAQFQDAKELLAQLRVIKSEKELSLLKTAAELADFGIQTGVETIQEGVSELDLVATIEYSLKKQGIREMSFQTMALSGAKTASPHGNPSTSKLEKNGFVLFDLGVIYQGYCSDITRTVAFGNLTEEQKSIYETVLKAEVAAIERSTIGSSVGAIDQTARKTITDAGYGKYFTHRIGHGIGIETHEYPSMHGENNLPLQSGMTFTIEPGIYVPNVGGVRIEDMIYMTEEGPKILTKYPKNLQIVN</sequence>
<accession>A0ABQ5TP13</accession>
<dbReference type="EMBL" id="BSKO01000001">
    <property type="protein sequence ID" value="GLO66850.1"/>
    <property type="molecule type" value="Genomic_DNA"/>
</dbReference>
<proteinExistence type="inferred from homology"/>
<evidence type="ECO:0000259" key="4">
    <source>
        <dbReference type="Pfam" id="PF00557"/>
    </source>
</evidence>
<dbReference type="InterPro" id="IPR000587">
    <property type="entry name" value="Creatinase_N"/>
</dbReference>
<keyword evidence="7" id="KW-1185">Reference proteome</keyword>
<evidence type="ECO:0000256" key="3">
    <source>
        <dbReference type="ARBA" id="ARBA00023211"/>
    </source>
</evidence>
<protein>
    <submittedName>
        <fullName evidence="6">Xaa-Pro dipeptidase</fullName>
    </submittedName>
</protein>
<evidence type="ECO:0000313" key="7">
    <source>
        <dbReference type="Proteomes" id="UP001275436"/>
    </source>
</evidence>
<dbReference type="SUPFAM" id="SSF53092">
    <property type="entry name" value="Creatinase/prolidase N-terminal domain"/>
    <property type="match status" value="1"/>
</dbReference>
<keyword evidence="3" id="KW-0464">Manganese</keyword>
<dbReference type="Pfam" id="PF00557">
    <property type="entry name" value="Peptidase_M24"/>
    <property type="match status" value="1"/>
</dbReference>
<evidence type="ECO:0000313" key="6">
    <source>
        <dbReference type="EMBL" id="GLO66850.1"/>
    </source>
</evidence>
<dbReference type="RefSeq" id="WP_017797298.1">
    <property type="nucleotide sequence ID" value="NZ_BSKO01000001.1"/>
</dbReference>
<dbReference type="InterPro" id="IPR029149">
    <property type="entry name" value="Creatin/AminoP/Spt16_N"/>
</dbReference>
<comment type="similarity">
    <text evidence="2">Belongs to the peptidase M24B family.</text>
</comment>
<evidence type="ECO:0000259" key="5">
    <source>
        <dbReference type="Pfam" id="PF01321"/>
    </source>
</evidence>
<dbReference type="Gene3D" id="3.40.350.10">
    <property type="entry name" value="Creatinase/prolidase N-terminal domain"/>
    <property type="match status" value="1"/>
</dbReference>
<evidence type="ECO:0000256" key="1">
    <source>
        <dbReference type="ARBA" id="ARBA00001936"/>
    </source>
</evidence>
<reference evidence="6 7" key="1">
    <citation type="submission" date="2023-02" db="EMBL/GenBank/DDBJ databases">
        <title>Oceanobacillus kimchii IFOP_LL358 isolated form Alexandrium catenella lab strain.</title>
        <authorList>
            <person name="Gajardo G."/>
            <person name="Ueki S."/>
            <person name="Maruyama F."/>
        </authorList>
    </citation>
    <scope>NUCLEOTIDE SEQUENCE [LARGE SCALE GENOMIC DNA]</scope>
    <source>
        <strain evidence="6 7">IFOP_LL358</strain>
    </source>
</reference>
<dbReference type="SUPFAM" id="SSF55920">
    <property type="entry name" value="Creatinase/aminopeptidase"/>
    <property type="match status" value="1"/>
</dbReference>
<name>A0ABQ5TP13_9BACI</name>
<dbReference type="Proteomes" id="UP001275436">
    <property type="component" value="Unassembled WGS sequence"/>
</dbReference>
<comment type="caution">
    <text evidence="6">The sequence shown here is derived from an EMBL/GenBank/DDBJ whole genome shotgun (WGS) entry which is preliminary data.</text>
</comment>
<dbReference type="InterPro" id="IPR036005">
    <property type="entry name" value="Creatinase/aminopeptidase-like"/>
</dbReference>
<dbReference type="CDD" id="cd01092">
    <property type="entry name" value="APP-like"/>
    <property type="match status" value="1"/>
</dbReference>
<dbReference type="Gene3D" id="3.90.230.10">
    <property type="entry name" value="Creatinase/methionine aminopeptidase superfamily"/>
    <property type="match status" value="1"/>
</dbReference>
<evidence type="ECO:0000256" key="2">
    <source>
        <dbReference type="ARBA" id="ARBA00008766"/>
    </source>
</evidence>
<gene>
    <name evidence="6" type="ORF">MACH08_26340</name>
</gene>
<organism evidence="6 7">
    <name type="scientific">Oceanobacillus kimchii</name>
    <dbReference type="NCBI Taxonomy" id="746691"/>
    <lineage>
        <taxon>Bacteria</taxon>
        <taxon>Bacillati</taxon>
        <taxon>Bacillota</taxon>
        <taxon>Bacilli</taxon>
        <taxon>Bacillales</taxon>
        <taxon>Bacillaceae</taxon>
        <taxon>Oceanobacillus</taxon>
    </lineage>
</organism>
<feature type="domain" description="Peptidase M24" evidence="4">
    <location>
        <begin position="146"/>
        <end position="348"/>
    </location>
</feature>
<dbReference type="Pfam" id="PF01321">
    <property type="entry name" value="Creatinase_N"/>
    <property type="match status" value="1"/>
</dbReference>
<dbReference type="PANTHER" id="PTHR46112">
    <property type="entry name" value="AMINOPEPTIDASE"/>
    <property type="match status" value="1"/>
</dbReference>
<dbReference type="PANTHER" id="PTHR46112:SF10">
    <property type="entry name" value="DIPEPTIDASE YKVY-RELATED"/>
    <property type="match status" value="1"/>
</dbReference>